<comment type="caution">
    <text evidence="3">The sequence shown here is derived from an EMBL/GenBank/DDBJ whole genome shotgun (WGS) entry which is preliminary data.</text>
</comment>
<evidence type="ECO:0000313" key="1">
    <source>
        <dbReference type="EMBL" id="MBB1256597.1"/>
    </source>
</evidence>
<evidence type="ECO:0000313" key="3">
    <source>
        <dbReference type="EMBL" id="MQS04610.1"/>
    </source>
</evidence>
<proteinExistence type="predicted"/>
<evidence type="ECO:0000313" key="6">
    <source>
        <dbReference type="Proteomes" id="UP000525686"/>
    </source>
</evidence>
<dbReference type="EMBL" id="VJYK02000319">
    <property type="protein sequence ID" value="MQS04610.1"/>
    <property type="molecule type" value="Genomic_DNA"/>
</dbReference>
<sequence>MPEYATTHRPCGHCDGQATAAITTGRTNPDGTRHTLTATCPRCKGTGTAPARALASAIARR</sequence>
<dbReference type="EMBL" id="JABJWZ010000400">
    <property type="protein sequence ID" value="MBB1256597.1"/>
    <property type="molecule type" value="Genomic_DNA"/>
</dbReference>
<dbReference type="Proteomes" id="UP000320857">
    <property type="component" value="Unassembled WGS sequence"/>
</dbReference>
<protein>
    <submittedName>
        <fullName evidence="3">Uncharacterized protein</fullName>
    </submittedName>
</protein>
<reference evidence="1" key="3">
    <citation type="journal article" name="Syst. Appl. Microbiol.">
        <title>Streptomyces alkaliterrae sp. nov., isolated from an alkaline soil, and emended descriptions of Streptomyces alkaliphilus, Streptomyces calidiresistens and Streptomyces durbertensis.</title>
        <authorList>
            <person name="Swiecimska M."/>
            <person name="Golinska P."/>
            <person name="Nouioui I."/>
            <person name="Wypij M."/>
            <person name="Rai M."/>
            <person name="Sangal V."/>
            <person name="Goodfellow M."/>
        </authorList>
    </citation>
    <scope>NUCLEOTIDE SEQUENCE</scope>
    <source>
        <strain evidence="1">OF3</strain>
        <strain evidence="2">OF8</strain>
    </source>
</reference>
<name>A0A5P0YXA7_9ACTN</name>
<keyword evidence="4" id="KW-1185">Reference proteome</keyword>
<dbReference type="Proteomes" id="UP000525686">
    <property type="component" value="Unassembled WGS sequence"/>
</dbReference>
<organism evidence="3 4">
    <name type="scientific">Streptomyces alkaliterrae</name>
    <dbReference type="NCBI Taxonomy" id="2213162"/>
    <lineage>
        <taxon>Bacteria</taxon>
        <taxon>Bacillati</taxon>
        <taxon>Actinomycetota</taxon>
        <taxon>Actinomycetes</taxon>
        <taxon>Kitasatosporales</taxon>
        <taxon>Streptomycetaceae</taxon>
        <taxon>Streptomyces</taxon>
    </lineage>
</organism>
<reference evidence="5 6" key="2">
    <citation type="submission" date="2020-05" db="EMBL/GenBank/DDBJ databases">
        <title>Classification of alakaliphilic streptomycetes isolated from an alkaline soil next to Lonar Crater, India and a proposal for the recognition of Streptomyces alkaliterrae sp. nov.</title>
        <authorList>
            <person name="Golinska P."/>
        </authorList>
    </citation>
    <scope>NUCLEOTIDE SEQUENCE [LARGE SCALE GENOMIC DNA]</scope>
    <source>
        <strain evidence="6">OF3</strain>
        <strain evidence="5">OF8</strain>
    </source>
</reference>
<dbReference type="RefSeq" id="WP_143650615.1">
    <property type="nucleotide sequence ID" value="NZ_JABJWZ010000400.1"/>
</dbReference>
<reference evidence="3 4" key="1">
    <citation type="submission" date="2019-10" db="EMBL/GenBank/DDBJ databases">
        <title>Streptomyces sp. nov., a novel actinobacterium isolated from alkaline environment.</title>
        <authorList>
            <person name="Golinska P."/>
        </authorList>
    </citation>
    <scope>NUCLEOTIDE SEQUENCE [LARGE SCALE GENOMIC DNA]</scope>
    <source>
        <strain evidence="3 4">OF1</strain>
    </source>
</reference>
<accession>A0A5P0YXA7</accession>
<dbReference type="EMBL" id="JABJXA010000229">
    <property type="protein sequence ID" value="MBB1261938.1"/>
    <property type="molecule type" value="Genomic_DNA"/>
</dbReference>
<dbReference type="AlphaFoldDB" id="A0A5P0YXA7"/>
<evidence type="ECO:0000313" key="2">
    <source>
        <dbReference type="EMBL" id="MBB1261938.1"/>
    </source>
</evidence>
<dbReference type="OrthoDB" id="3855646at2"/>
<evidence type="ECO:0000313" key="5">
    <source>
        <dbReference type="Proteomes" id="UP000517765"/>
    </source>
</evidence>
<evidence type="ECO:0000313" key="4">
    <source>
        <dbReference type="Proteomes" id="UP000320857"/>
    </source>
</evidence>
<dbReference type="Proteomes" id="UP000517765">
    <property type="component" value="Unassembled WGS sequence"/>
</dbReference>
<gene>
    <name evidence="3" type="ORF">FNX44_022600</name>
    <name evidence="1" type="ORF">H3146_25085</name>
    <name evidence="2" type="ORF">H3147_24460</name>
</gene>